<dbReference type="Proteomes" id="UP001144372">
    <property type="component" value="Unassembled WGS sequence"/>
</dbReference>
<dbReference type="AlphaFoldDB" id="A0A9W6FTR6"/>
<reference evidence="1" key="1">
    <citation type="submission" date="2022-12" db="EMBL/GenBank/DDBJ databases">
        <title>Reference genome sequencing for broad-spectrum identification of bacterial and archaeal isolates by mass spectrometry.</title>
        <authorList>
            <person name="Sekiguchi Y."/>
            <person name="Tourlousse D.M."/>
        </authorList>
    </citation>
    <scope>NUCLEOTIDE SEQUENCE</scope>
    <source>
        <strain evidence="1">ASRB1</strain>
    </source>
</reference>
<organism evidence="1 2">
    <name type="scientific">Desulforhabdus amnigena</name>
    <dbReference type="NCBI Taxonomy" id="40218"/>
    <lineage>
        <taxon>Bacteria</taxon>
        <taxon>Pseudomonadati</taxon>
        <taxon>Thermodesulfobacteriota</taxon>
        <taxon>Syntrophobacteria</taxon>
        <taxon>Syntrophobacterales</taxon>
        <taxon>Syntrophobacteraceae</taxon>
        <taxon>Desulforhabdus</taxon>
    </lineage>
</organism>
<evidence type="ECO:0000313" key="1">
    <source>
        <dbReference type="EMBL" id="GLI34610.1"/>
    </source>
</evidence>
<dbReference type="EMBL" id="BSDR01000001">
    <property type="protein sequence ID" value="GLI34610.1"/>
    <property type="molecule type" value="Genomic_DNA"/>
</dbReference>
<gene>
    <name evidence="1" type="ORF">DAMNIGENAA_20430</name>
</gene>
<name>A0A9W6FTR6_9BACT</name>
<keyword evidence="2" id="KW-1185">Reference proteome</keyword>
<proteinExistence type="predicted"/>
<evidence type="ECO:0000313" key="2">
    <source>
        <dbReference type="Proteomes" id="UP001144372"/>
    </source>
</evidence>
<protein>
    <submittedName>
        <fullName evidence="1">Uncharacterized protein</fullName>
    </submittedName>
</protein>
<comment type="caution">
    <text evidence="1">The sequence shown here is derived from an EMBL/GenBank/DDBJ whole genome shotgun (WGS) entry which is preliminary data.</text>
</comment>
<accession>A0A9W6FTR6</accession>
<sequence length="74" mass="7605">MVSFGPLPGLQAGRHPLAASPTVIPANLDDPAGMTGFGAGASTRPLWVPEPAPRRLSSGVSEEVFRVLPDSLSP</sequence>